<gene>
    <name evidence="3" type="primary">lon2</name>
    <name evidence="3" type="ORF">NCTC13291_02996</name>
</gene>
<evidence type="ECO:0000256" key="1">
    <source>
        <dbReference type="SAM" id="MobiDB-lite"/>
    </source>
</evidence>
<dbReference type="InterPro" id="IPR027065">
    <property type="entry name" value="Lon_Prtase"/>
</dbReference>
<dbReference type="InterPro" id="IPR027417">
    <property type="entry name" value="P-loop_NTPase"/>
</dbReference>
<proteinExistence type="predicted"/>
<dbReference type="EMBL" id="UGVN01000001">
    <property type="protein sequence ID" value="SUE41409.1"/>
    <property type="molecule type" value="Genomic_DNA"/>
</dbReference>
<dbReference type="RefSeq" id="WP_157223101.1">
    <property type="nucleotide sequence ID" value="NZ_CBCSHT010000008.1"/>
</dbReference>
<evidence type="ECO:0000313" key="4">
    <source>
        <dbReference type="Proteomes" id="UP000254919"/>
    </source>
</evidence>
<dbReference type="Gene3D" id="3.40.50.300">
    <property type="entry name" value="P-loop containing nucleotide triphosphate hydrolases"/>
    <property type="match status" value="1"/>
</dbReference>
<reference evidence="3 4" key="1">
    <citation type="submission" date="2018-06" db="EMBL/GenBank/DDBJ databases">
        <authorList>
            <consortium name="Pathogen Informatics"/>
            <person name="Doyle S."/>
        </authorList>
    </citation>
    <scope>NUCLEOTIDE SEQUENCE [LARGE SCALE GENOMIC DNA]</scope>
    <source>
        <strain evidence="3 4">NCTC13291</strain>
    </source>
</reference>
<dbReference type="GO" id="GO:0004252">
    <property type="term" value="F:serine-type endopeptidase activity"/>
    <property type="evidence" value="ECO:0007669"/>
    <property type="project" value="UniProtKB-EC"/>
</dbReference>
<organism evidence="3 4">
    <name type="scientific">Roseomonas mucosa</name>
    <dbReference type="NCBI Taxonomy" id="207340"/>
    <lineage>
        <taxon>Bacteria</taxon>
        <taxon>Pseudomonadati</taxon>
        <taxon>Pseudomonadota</taxon>
        <taxon>Alphaproteobacteria</taxon>
        <taxon>Acetobacterales</taxon>
        <taxon>Roseomonadaceae</taxon>
        <taxon>Roseomonas</taxon>
    </lineage>
</organism>
<accession>A0A379N3M1</accession>
<protein>
    <submittedName>
        <fullName evidence="3">Lon protease 2</fullName>
        <ecNumber evidence="3">3.4.21.53</ecNumber>
    </submittedName>
</protein>
<evidence type="ECO:0000313" key="3">
    <source>
        <dbReference type="EMBL" id="SUE41409.1"/>
    </source>
</evidence>
<dbReference type="EC" id="3.4.21.53" evidence="3"/>
<evidence type="ECO:0000259" key="2">
    <source>
        <dbReference type="SMART" id="SM00382"/>
    </source>
</evidence>
<sequence>MSRSGQVSNTRRVIDVVTARRDHLNHISAEASAGKRVPSLPEVLDGCALFRDDVHQDAGHFAARAVEFLDPQDLATHALILALSDLTEKPVVKDYITAAEAIEGFLAQRRLPSLAQMHGDIRCYLYAALSGHAASIHKVAAFAVARAYEPGIEQHEAIHRARSAVGWLLAATGQIELPERWSRNGATVFLEAALAGPGEQMMAKMLANRSGKSGSSPTADQAPARTKSQSSLATQFMKEDETPAPDETGACGTGTDARCQSDIVFMEIGNLSTAAGQRVFKEFKDLLNLRLPLEPVSDLAEVRRSLHAEFPHAAAVTEVILGELVGRPYVALRPTLLVGPPGCGKTTYALRLATLLNLPSQIYGCGGVADAAFAGTARRWSTGGPSSPASLMRDYRHASPAVILDEVDKAGTAKVNGSLLDALLSMLEPRTARCWRDPYLEAPVNLAHVIWFATANGLDDVPVALRDRFLALSFPKPRSEHLASLAGRILESLTIERGLDRRWALPLDGVEFAALEAAWQGGSLRRLTRLVGTVLATRERPHVYH</sequence>
<dbReference type="GO" id="GO:0016887">
    <property type="term" value="F:ATP hydrolysis activity"/>
    <property type="evidence" value="ECO:0007669"/>
    <property type="project" value="InterPro"/>
</dbReference>
<dbReference type="SMART" id="SM00382">
    <property type="entry name" value="AAA"/>
    <property type="match status" value="1"/>
</dbReference>
<name>A0A379N3M1_9PROT</name>
<keyword evidence="3" id="KW-0378">Hydrolase</keyword>
<dbReference type="InterPro" id="IPR003959">
    <property type="entry name" value="ATPase_AAA_core"/>
</dbReference>
<dbReference type="PANTHER" id="PTHR43718:SF2">
    <property type="entry name" value="LON PROTEASE HOMOLOG, MITOCHONDRIAL"/>
    <property type="match status" value="1"/>
</dbReference>
<dbReference type="GeneID" id="99634032"/>
<feature type="compositionally biased region" description="Polar residues" evidence="1">
    <location>
        <begin position="210"/>
        <end position="219"/>
    </location>
</feature>
<dbReference type="GO" id="GO:0004176">
    <property type="term" value="F:ATP-dependent peptidase activity"/>
    <property type="evidence" value="ECO:0007669"/>
    <property type="project" value="InterPro"/>
</dbReference>
<dbReference type="AlphaFoldDB" id="A0A379N3M1"/>
<dbReference type="Proteomes" id="UP000254919">
    <property type="component" value="Unassembled WGS sequence"/>
</dbReference>
<dbReference type="GO" id="GO:0006515">
    <property type="term" value="P:protein quality control for misfolded or incompletely synthesized proteins"/>
    <property type="evidence" value="ECO:0007669"/>
    <property type="project" value="TreeGrafter"/>
</dbReference>
<dbReference type="Pfam" id="PF00004">
    <property type="entry name" value="AAA"/>
    <property type="match status" value="1"/>
</dbReference>
<feature type="domain" description="AAA+ ATPase" evidence="2">
    <location>
        <begin position="331"/>
        <end position="478"/>
    </location>
</feature>
<dbReference type="PANTHER" id="PTHR43718">
    <property type="entry name" value="LON PROTEASE"/>
    <property type="match status" value="1"/>
</dbReference>
<feature type="region of interest" description="Disordered" evidence="1">
    <location>
        <begin position="208"/>
        <end position="253"/>
    </location>
</feature>
<dbReference type="InterPro" id="IPR003593">
    <property type="entry name" value="AAA+_ATPase"/>
</dbReference>
<keyword evidence="3" id="KW-0645">Protease</keyword>
<dbReference type="SUPFAM" id="SSF52540">
    <property type="entry name" value="P-loop containing nucleoside triphosphate hydrolases"/>
    <property type="match status" value="1"/>
</dbReference>
<dbReference type="GO" id="GO:0005524">
    <property type="term" value="F:ATP binding"/>
    <property type="evidence" value="ECO:0007669"/>
    <property type="project" value="InterPro"/>
</dbReference>